<dbReference type="CDD" id="cd00590">
    <property type="entry name" value="RRM_SF"/>
    <property type="match status" value="1"/>
</dbReference>
<evidence type="ECO:0000259" key="2">
    <source>
        <dbReference type="PROSITE" id="PS51038"/>
    </source>
</evidence>
<feature type="compositionally biased region" description="Basic and acidic residues" evidence="1">
    <location>
        <begin position="276"/>
        <end position="289"/>
    </location>
</feature>
<protein>
    <recommendedName>
        <fullName evidence="2">BAH domain-containing protein</fullName>
    </recommendedName>
</protein>
<dbReference type="Gene3D" id="2.30.30.490">
    <property type="match status" value="1"/>
</dbReference>
<feature type="compositionally biased region" description="Basic and acidic residues" evidence="1">
    <location>
        <begin position="449"/>
        <end position="479"/>
    </location>
</feature>
<evidence type="ECO:0000256" key="1">
    <source>
        <dbReference type="SAM" id="MobiDB-lite"/>
    </source>
</evidence>
<feature type="compositionally biased region" description="Polar residues" evidence="1">
    <location>
        <begin position="221"/>
        <end position="237"/>
    </location>
</feature>
<dbReference type="Proteomes" id="UP000824890">
    <property type="component" value="Unassembled WGS sequence"/>
</dbReference>
<feature type="region of interest" description="Disordered" evidence="1">
    <location>
        <begin position="317"/>
        <end position="344"/>
    </location>
</feature>
<evidence type="ECO:0000313" key="4">
    <source>
        <dbReference type="Proteomes" id="UP000824890"/>
    </source>
</evidence>
<evidence type="ECO:0000313" key="3">
    <source>
        <dbReference type="EMBL" id="KAH0856280.1"/>
    </source>
</evidence>
<feature type="domain" description="BAH" evidence="2">
    <location>
        <begin position="36"/>
        <end position="178"/>
    </location>
</feature>
<dbReference type="InterPro" id="IPR035979">
    <property type="entry name" value="RBD_domain_sf"/>
</dbReference>
<organism evidence="3 4">
    <name type="scientific">Brassica napus</name>
    <name type="common">Rape</name>
    <dbReference type="NCBI Taxonomy" id="3708"/>
    <lineage>
        <taxon>Eukaryota</taxon>
        <taxon>Viridiplantae</taxon>
        <taxon>Streptophyta</taxon>
        <taxon>Embryophyta</taxon>
        <taxon>Tracheophyta</taxon>
        <taxon>Spermatophyta</taxon>
        <taxon>Magnoliopsida</taxon>
        <taxon>eudicotyledons</taxon>
        <taxon>Gunneridae</taxon>
        <taxon>Pentapetalae</taxon>
        <taxon>rosids</taxon>
        <taxon>malvids</taxon>
        <taxon>Brassicales</taxon>
        <taxon>Brassicaceae</taxon>
        <taxon>Brassiceae</taxon>
        <taxon>Brassica</taxon>
    </lineage>
</organism>
<accession>A0ABQ7XJZ4</accession>
<comment type="caution">
    <text evidence="3">The sequence shown here is derived from an EMBL/GenBank/DDBJ whole genome shotgun (WGS) entry which is preliminary data.</text>
</comment>
<feature type="region of interest" description="Disordered" evidence="1">
    <location>
        <begin position="509"/>
        <end position="546"/>
    </location>
</feature>
<dbReference type="InterPro" id="IPR043151">
    <property type="entry name" value="BAH_sf"/>
</dbReference>
<feature type="compositionally biased region" description="Basic and acidic residues" evidence="1">
    <location>
        <begin position="252"/>
        <end position="265"/>
    </location>
</feature>
<feature type="region of interest" description="Disordered" evidence="1">
    <location>
        <begin position="213"/>
        <end position="289"/>
    </location>
</feature>
<keyword evidence="4" id="KW-1185">Reference proteome</keyword>
<feature type="region of interest" description="Disordered" evidence="1">
    <location>
        <begin position="434"/>
        <end position="479"/>
    </location>
</feature>
<dbReference type="SUPFAM" id="SSF54928">
    <property type="entry name" value="RNA-binding domain, RBD"/>
    <property type="match status" value="1"/>
</dbReference>
<dbReference type="PANTHER" id="PTHR47073:SF8">
    <property type="entry name" value="BAH DOMAIN-CONTAINING PROTEIN"/>
    <property type="match status" value="1"/>
</dbReference>
<name>A0ABQ7XJZ4_BRANA</name>
<sequence length="755" mass="85984">MEKKSDGLPFKWGKRRGPCVENEDVQYYESFTYGGCEYRLYDCVSVGDDGRLDSPRVFFVGKIIKMWEYTDQRQDPRRVELLWFFKPSELSVYLEGVGDVLANELFLASGSGVGLTNENLLGIDITLLHQEAISGKCRVLCISKDVRNPQPSEEELKSADFLFHRTYDVGTSKILDKIDDEIAGVDVKFIFNRTSSERKASALQKVATDIQGTVDSLKPNHPSTSGSVMQNARNASDLSGHKQLARKQSTLAEERSNKDSGRLDGELDSFSASGSRRNDCHVRKDQDDEVRKQLAKQKPRLADERCSKDSHCLDDMLQKKRRLDGSPQKIRRNDGRKDTEPIRRDATVGKSRLAEEIRSNDFYGLDVMPLKKPRLDGSVAVSDGRRRESQNISHDVKKDVQGMRKDVMVEKSRLAGERCSKDYYMPQKKLEVNGSAVVSDGRSKMSQKLSHDGRKDPRDNVTRGEVYSKKPSFTDKNQDLRIPRCSEGKETRHVRFAEGTETRHVRFSEGQETRHVRSSEGKETRPATEKGLIKKSSPDCKISKHSEEKSLTNADYRRHYRVSEVTQKPNVEGINWFRKLSWEEDLRDAEGKGTLVVLRNLDPSYTSSEVENIIYSALNVQCTARMIERTSATIPHIGEALVIFETMDAAKRVIRRLHEGCLLLPNGRVLVATSAKVNPPAMPSLPFPGHINIQRRGKRSTAVTSHCCQGNNIEFEMGMEWWLHLSTYKQIWRWIYERQIEEKKKLQLGVQPKHT</sequence>
<dbReference type="EMBL" id="JAGKQM010000019">
    <property type="protein sequence ID" value="KAH0856280.1"/>
    <property type="molecule type" value="Genomic_DNA"/>
</dbReference>
<reference evidence="3 4" key="1">
    <citation type="submission" date="2021-05" db="EMBL/GenBank/DDBJ databases">
        <title>Genome Assembly of Synthetic Allotetraploid Brassica napus Reveals Homoeologous Exchanges between Subgenomes.</title>
        <authorList>
            <person name="Davis J.T."/>
        </authorList>
    </citation>
    <scope>NUCLEOTIDE SEQUENCE [LARGE SCALE GENOMIC DNA]</scope>
    <source>
        <strain evidence="4">cv. Da-Ae</strain>
        <tissue evidence="3">Seedling</tissue>
    </source>
</reference>
<gene>
    <name evidence="3" type="ORF">HID58_084541</name>
</gene>
<dbReference type="InterPro" id="IPR001025">
    <property type="entry name" value="BAH_dom"/>
</dbReference>
<dbReference type="PROSITE" id="PS51038">
    <property type="entry name" value="BAH"/>
    <property type="match status" value="1"/>
</dbReference>
<proteinExistence type="predicted"/>
<dbReference type="PANTHER" id="PTHR47073">
    <property type="entry name" value="PROTEIN ANTI-SILENCING 1"/>
    <property type="match status" value="1"/>
</dbReference>
<feature type="compositionally biased region" description="Basic and acidic residues" evidence="1">
    <location>
        <begin position="331"/>
        <end position="344"/>
    </location>
</feature>